<evidence type="ECO:0000313" key="1">
    <source>
        <dbReference type="EMBL" id="RZF50439.1"/>
    </source>
</evidence>
<dbReference type="EMBL" id="SGIM01000011">
    <property type="protein sequence ID" value="RZF50439.1"/>
    <property type="molecule type" value="Genomic_DNA"/>
</dbReference>
<dbReference type="RefSeq" id="WP_130162722.1">
    <property type="nucleotide sequence ID" value="NZ_SGIM01000011.1"/>
</dbReference>
<comment type="caution">
    <text evidence="1">The sequence shown here is derived from an EMBL/GenBank/DDBJ whole genome shotgun (WGS) entry which is preliminary data.</text>
</comment>
<protein>
    <submittedName>
        <fullName evidence="1">Uncharacterized protein</fullName>
    </submittedName>
</protein>
<reference evidence="1 2" key="1">
    <citation type="submission" date="2019-02" db="EMBL/GenBank/DDBJ databases">
        <title>The draft genome of Acinetobacter halotolerans strain JCM 31009.</title>
        <authorList>
            <person name="Qin J."/>
            <person name="Feng Y."/>
            <person name="Nemec A."/>
            <person name="Zong Z."/>
        </authorList>
    </citation>
    <scope>NUCLEOTIDE SEQUENCE [LARGE SCALE GENOMIC DNA]</scope>
    <source>
        <strain evidence="1 2">JCM 31009</strain>
    </source>
</reference>
<sequence length="235" mass="26632">MFFHASIQYYGVISILALCGLLLPTQQSKADPLLNTDDASITDAYRCQLETSYLYLKDGAWSYQATPACNLNQNLEVSIGYHATKELDQIRGFSAQVKTVVKPMENDWGIATSLTLSRDNQAEQRTDLDWFLNVPVSFNFLDQRLALHSNLGYQYAQDHARLLRWSIATNYALTDRLALSVETYNQDRQAPLFQTAVHYSLIPNVLTLEASLGDRLHDLRQRWFGFGLSFTPASP</sequence>
<name>A0A4Q6XFZ4_9GAMM</name>
<proteinExistence type="predicted"/>
<keyword evidence="2" id="KW-1185">Reference proteome</keyword>
<organism evidence="1 2">
    <name type="scientific">Acinetobacter halotolerans</name>
    <dbReference type="NCBI Taxonomy" id="1752076"/>
    <lineage>
        <taxon>Bacteria</taxon>
        <taxon>Pseudomonadati</taxon>
        <taxon>Pseudomonadota</taxon>
        <taxon>Gammaproteobacteria</taxon>
        <taxon>Moraxellales</taxon>
        <taxon>Moraxellaceae</taxon>
        <taxon>Acinetobacter</taxon>
    </lineage>
</organism>
<dbReference type="Proteomes" id="UP000292110">
    <property type="component" value="Unassembled WGS sequence"/>
</dbReference>
<evidence type="ECO:0000313" key="2">
    <source>
        <dbReference type="Proteomes" id="UP000292110"/>
    </source>
</evidence>
<dbReference type="AlphaFoldDB" id="A0A4Q6XFZ4"/>
<accession>A0A4Q6XFZ4</accession>
<gene>
    <name evidence="1" type="ORF">EXE30_12765</name>
</gene>